<protein>
    <submittedName>
        <fullName evidence="2">DinB superfamily protein</fullName>
    </submittedName>
</protein>
<dbReference type="Pfam" id="PF12867">
    <property type="entry name" value="DinB_2"/>
    <property type="match status" value="1"/>
</dbReference>
<dbReference type="STRING" id="1391627.SAMN05216464_106127"/>
<dbReference type="InterPro" id="IPR024775">
    <property type="entry name" value="DinB-like"/>
</dbReference>
<feature type="domain" description="DinB-like" evidence="1">
    <location>
        <begin position="12"/>
        <end position="144"/>
    </location>
</feature>
<evidence type="ECO:0000313" key="2">
    <source>
        <dbReference type="EMBL" id="SDE43583.1"/>
    </source>
</evidence>
<gene>
    <name evidence="2" type="ORF">SAMN05216464_106127</name>
</gene>
<evidence type="ECO:0000313" key="3">
    <source>
        <dbReference type="Proteomes" id="UP000199072"/>
    </source>
</evidence>
<sequence length="155" mass="17473">MPTAIDIIRKPRMMMLNNVKDLSTEQLNYVPKGFNNNIIWNLAHIISAAEGICYARAGLPVNVADKFYSPYRPDTKPQAFVDTADIAAIKELFLSTLDKLEADLEKGIFTTYPTWTTRYGLDLTSIDDAVAFLPFHEGLHCGYMMALKRVVLQEV</sequence>
<dbReference type="AlphaFoldDB" id="A0A1G7CWG5"/>
<name>A0A1G7CWG5_9SPHI</name>
<dbReference type="OrthoDB" id="4295522at2"/>
<dbReference type="SUPFAM" id="SSF109854">
    <property type="entry name" value="DinB/YfiT-like putative metalloenzymes"/>
    <property type="match status" value="1"/>
</dbReference>
<dbReference type="EMBL" id="FNAI01000006">
    <property type="protein sequence ID" value="SDE43583.1"/>
    <property type="molecule type" value="Genomic_DNA"/>
</dbReference>
<dbReference type="Proteomes" id="UP000199072">
    <property type="component" value="Unassembled WGS sequence"/>
</dbReference>
<evidence type="ECO:0000259" key="1">
    <source>
        <dbReference type="Pfam" id="PF12867"/>
    </source>
</evidence>
<dbReference type="RefSeq" id="WP_091150039.1">
    <property type="nucleotide sequence ID" value="NZ_FNAI01000006.1"/>
</dbReference>
<dbReference type="InterPro" id="IPR034660">
    <property type="entry name" value="DinB/YfiT-like"/>
</dbReference>
<keyword evidence="3" id="KW-1185">Reference proteome</keyword>
<accession>A0A1G7CWG5</accession>
<organism evidence="2 3">
    <name type="scientific">Mucilaginibacter pineti</name>
    <dbReference type="NCBI Taxonomy" id="1391627"/>
    <lineage>
        <taxon>Bacteria</taxon>
        <taxon>Pseudomonadati</taxon>
        <taxon>Bacteroidota</taxon>
        <taxon>Sphingobacteriia</taxon>
        <taxon>Sphingobacteriales</taxon>
        <taxon>Sphingobacteriaceae</taxon>
        <taxon>Mucilaginibacter</taxon>
    </lineage>
</organism>
<dbReference type="Gene3D" id="1.20.120.450">
    <property type="entry name" value="dinb family like domain"/>
    <property type="match status" value="1"/>
</dbReference>
<proteinExistence type="predicted"/>
<reference evidence="2 3" key="1">
    <citation type="submission" date="2016-10" db="EMBL/GenBank/DDBJ databases">
        <authorList>
            <person name="de Groot N.N."/>
        </authorList>
    </citation>
    <scope>NUCLEOTIDE SEQUENCE [LARGE SCALE GENOMIC DNA]</scope>
    <source>
        <strain evidence="2 3">47C3B</strain>
    </source>
</reference>